<dbReference type="AlphaFoldDB" id="A0A9W6RGP4"/>
<evidence type="ECO:0000259" key="8">
    <source>
        <dbReference type="PROSITE" id="PS50975"/>
    </source>
</evidence>
<evidence type="ECO:0000259" key="9">
    <source>
        <dbReference type="PROSITE" id="PS50979"/>
    </source>
</evidence>
<dbReference type="InterPro" id="IPR011764">
    <property type="entry name" value="Biotin_carboxylation_dom"/>
</dbReference>
<gene>
    <name evidence="10" type="ORF">Airi01_037660</name>
</gene>
<dbReference type="Pfam" id="PF02786">
    <property type="entry name" value="CPSase_L_D2"/>
    <property type="match status" value="1"/>
</dbReference>
<keyword evidence="5 7" id="KW-0067">ATP-binding</keyword>
<evidence type="ECO:0000256" key="7">
    <source>
        <dbReference type="PROSITE-ProRule" id="PRU00409"/>
    </source>
</evidence>
<dbReference type="InterPro" id="IPR051602">
    <property type="entry name" value="ACC_Biotin_Carboxylase"/>
</dbReference>
<dbReference type="NCBIfam" id="NF006367">
    <property type="entry name" value="PRK08591.1"/>
    <property type="match status" value="1"/>
</dbReference>
<dbReference type="SUPFAM" id="SSF52440">
    <property type="entry name" value="PreATP-grasp domain"/>
    <property type="match status" value="1"/>
</dbReference>
<dbReference type="SMART" id="SM00878">
    <property type="entry name" value="Biotin_carb_C"/>
    <property type="match status" value="1"/>
</dbReference>
<comment type="catalytic activity">
    <reaction evidence="6">
        <text>N(6)-biotinyl-L-lysyl-[protein] + hydrogencarbonate + ATP = N(6)-carboxybiotinyl-L-lysyl-[protein] + ADP + phosphate + H(+)</text>
        <dbReference type="Rhea" id="RHEA:13501"/>
        <dbReference type="Rhea" id="RHEA-COMP:10505"/>
        <dbReference type="Rhea" id="RHEA-COMP:10506"/>
        <dbReference type="ChEBI" id="CHEBI:15378"/>
        <dbReference type="ChEBI" id="CHEBI:17544"/>
        <dbReference type="ChEBI" id="CHEBI:30616"/>
        <dbReference type="ChEBI" id="CHEBI:43474"/>
        <dbReference type="ChEBI" id="CHEBI:83144"/>
        <dbReference type="ChEBI" id="CHEBI:83145"/>
        <dbReference type="ChEBI" id="CHEBI:456216"/>
        <dbReference type="EC" id="6.3.4.14"/>
    </reaction>
</comment>
<evidence type="ECO:0000313" key="11">
    <source>
        <dbReference type="Proteomes" id="UP001165135"/>
    </source>
</evidence>
<comment type="function">
    <text evidence="1">This protein is a component of the acetyl coenzyme A carboxylase complex; first, biotin carboxylase catalyzes the carboxylation of the carrier protein and then the transcarboxylase transfers the carboxyl group to form malonyl-CoA.</text>
</comment>
<evidence type="ECO:0000256" key="2">
    <source>
        <dbReference type="ARBA" id="ARBA00013263"/>
    </source>
</evidence>
<dbReference type="InterPro" id="IPR011761">
    <property type="entry name" value="ATP-grasp"/>
</dbReference>
<dbReference type="Gene3D" id="3.30.470.20">
    <property type="entry name" value="ATP-grasp fold, B domain"/>
    <property type="match status" value="1"/>
</dbReference>
<dbReference type="RefSeq" id="WP_285622614.1">
    <property type="nucleotide sequence ID" value="NZ_BSTJ01000004.1"/>
</dbReference>
<dbReference type="Pfam" id="PF00289">
    <property type="entry name" value="Biotin_carb_N"/>
    <property type="match status" value="1"/>
</dbReference>
<dbReference type="GO" id="GO:0046872">
    <property type="term" value="F:metal ion binding"/>
    <property type="evidence" value="ECO:0007669"/>
    <property type="project" value="InterPro"/>
</dbReference>
<dbReference type="Pfam" id="PF02785">
    <property type="entry name" value="Biotin_carb_C"/>
    <property type="match status" value="1"/>
</dbReference>
<comment type="caution">
    <text evidence="10">The sequence shown here is derived from an EMBL/GenBank/DDBJ whole genome shotgun (WGS) entry which is preliminary data.</text>
</comment>
<feature type="domain" description="Biotin carboxylation" evidence="9">
    <location>
        <begin position="1"/>
        <end position="448"/>
    </location>
</feature>
<evidence type="ECO:0000256" key="3">
    <source>
        <dbReference type="ARBA" id="ARBA00022598"/>
    </source>
</evidence>
<sequence>MFETVLIANRGEIALRVARTCRELGIRVVMVHSTADRETWPVRFADRSVQIGPPPARHSYLNPAGIVEAALREGAEAVHPGYGFLSEDRDFAEICETHGITFIGPPATVIERLGDKAEARRVAVDAGVPVLPGSLEALGNAVEAKRVADRIGYPVIIKAVAGGGGRGMAVVRDGHEFLQVFRETRAVAQAVFGDGRVYVERFLETARHVEVQVLADRHGRVIHLGERDCTVQRSRQKLIEETPAPALPADLRARLGEAAVRCAREVGYVGAGTVEFVVDDENNFYFIEANCRIQVEHPVTEMVTGIDLIREQLLVAAGHPLSVRQEEVSPRGVAIECRVNTEDPDRGFLPAPGVLDVFEPPGGPFTRVDTYGRAGLAITPYYDSLLAKVVVWAPDRPGAIARMERALSEFIVAGAGVHTTIGFLRDVLAHPLFRDAKHRTSLVDQMLAVSACDAGIRTAS</sequence>
<evidence type="ECO:0000256" key="5">
    <source>
        <dbReference type="ARBA" id="ARBA00022840"/>
    </source>
</evidence>
<dbReference type="InterPro" id="IPR011054">
    <property type="entry name" value="Rudment_hybrid_motif"/>
</dbReference>
<organism evidence="10 11">
    <name type="scientific">Actinoallomurus iriomotensis</name>
    <dbReference type="NCBI Taxonomy" id="478107"/>
    <lineage>
        <taxon>Bacteria</taxon>
        <taxon>Bacillati</taxon>
        <taxon>Actinomycetota</taxon>
        <taxon>Actinomycetes</taxon>
        <taxon>Streptosporangiales</taxon>
        <taxon>Thermomonosporaceae</taxon>
        <taxon>Actinoallomurus</taxon>
    </lineage>
</organism>
<dbReference type="GO" id="GO:0004075">
    <property type="term" value="F:biotin carboxylase activity"/>
    <property type="evidence" value="ECO:0007669"/>
    <property type="project" value="UniProtKB-EC"/>
</dbReference>
<protein>
    <recommendedName>
        <fullName evidence="2">biotin carboxylase</fullName>
        <ecNumber evidence="2">6.3.4.14</ecNumber>
    </recommendedName>
</protein>
<dbReference type="InterPro" id="IPR016185">
    <property type="entry name" value="PreATP-grasp_dom_sf"/>
</dbReference>
<name>A0A9W6RGP4_9ACTN</name>
<dbReference type="SUPFAM" id="SSF56059">
    <property type="entry name" value="Glutathione synthetase ATP-binding domain-like"/>
    <property type="match status" value="1"/>
</dbReference>
<evidence type="ECO:0000256" key="1">
    <source>
        <dbReference type="ARBA" id="ARBA00003761"/>
    </source>
</evidence>
<evidence type="ECO:0000256" key="6">
    <source>
        <dbReference type="ARBA" id="ARBA00048600"/>
    </source>
</evidence>
<dbReference type="InterPro" id="IPR005482">
    <property type="entry name" value="Biotin_COase_C"/>
</dbReference>
<dbReference type="EC" id="6.3.4.14" evidence="2"/>
<keyword evidence="3" id="KW-0436">Ligase</keyword>
<dbReference type="Proteomes" id="UP001165135">
    <property type="component" value="Unassembled WGS sequence"/>
</dbReference>
<proteinExistence type="predicted"/>
<dbReference type="EMBL" id="BSTJ01000004">
    <property type="protein sequence ID" value="GLY75499.1"/>
    <property type="molecule type" value="Genomic_DNA"/>
</dbReference>
<evidence type="ECO:0000256" key="4">
    <source>
        <dbReference type="ARBA" id="ARBA00022741"/>
    </source>
</evidence>
<dbReference type="InterPro" id="IPR005479">
    <property type="entry name" value="CPAse_ATP-bd"/>
</dbReference>
<dbReference type="PANTHER" id="PTHR48095:SF2">
    <property type="entry name" value="BIOTIN CARBOXYLASE, CHLOROPLASTIC"/>
    <property type="match status" value="1"/>
</dbReference>
<dbReference type="PANTHER" id="PTHR48095">
    <property type="entry name" value="PYRUVATE CARBOXYLASE SUBUNIT A"/>
    <property type="match status" value="1"/>
</dbReference>
<dbReference type="PROSITE" id="PS50975">
    <property type="entry name" value="ATP_GRASP"/>
    <property type="match status" value="1"/>
</dbReference>
<keyword evidence="4 7" id="KW-0547">Nucleotide-binding</keyword>
<dbReference type="InterPro" id="IPR005481">
    <property type="entry name" value="BC-like_N"/>
</dbReference>
<evidence type="ECO:0000313" key="10">
    <source>
        <dbReference type="EMBL" id="GLY75499.1"/>
    </source>
</evidence>
<feature type="domain" description="ATP-grasp" evidence="8">
    <location>
        <begin position="120"/>
        <end position="317"/>
    </location>
</feature>
<dbReference type="GO" id="GO:0005524">
    <property type="term" value="F:ATP binding"/>
    <property type="evidence" value="ECO:0007669"/>
    <property type="project" value="UniProtKB-UniRule"/>
</dbReference>
<dbReference type="SUPFAM" id="SSF51246">
    <property type="entry name" value="Rudiment single hybrid motif"/>
    <property type="match status" value="1"/>
</dbReference>
<reference evidence="10" key="1">
    <citation type="submission" date="2023-03" db="EMBL/GenBank/DDBJ databases">
        <title>Actinoallomurus iriomotensis NBRC 103681.</title>
        <authorList>
            <person name="Ichikawa N."/>
            <person name="Sato H."/>
            <person name="Tonouchi N."/>
        </authorList>
    </citation>
    <scope>NUCLEOTIDE SEQUENCE</scope>
    <source>
        <strain evidence="10">NBRC 103681</strain>
    </source>
</reference>
<dbReference type="PROSITE" id="PS50979">
    <property type="entry name" value="BC"/>
    <property type="match status" value="1"/>
</dbReference>
<accession>A0A9W6RGP4</accession>